<sequence length="296" mass="32933">MLNKNSIRFIVVLLISVGDAGSKNNNESLATNHKVKQQINNTTQTPITHSVPMNFAKNDLLYLSELPLEQLLKVKKSIDEIQQVNQRVDEHPIGVVEETGTTESAIMESRIINDSGFGNEKRRQNGALPMAINQNLQQQQRQLTINRKTGFGGGSSGLETPWDSKPSKIQTFFQLSVTALAFLAFAGYLLCMIVQAIKAKGTTLLMSNTLSNASTSNTMNSLVNAGSIPLRRRRRPITVTGRRRKRNTAFLSSDNRNDTISSIYAESMNMNNPYDGDMYNAMISIAEGYVKLHFFE</sequence>
<dbReference type="EMBL" id="OU895878">
    <property type="protein sequence ID" value="CAG9805957.1"/>
    <property type="molecule type" value="Genomic_DNA"/>
</dbReference>
<evidence type="ECO:0000313" key="4">
    <source>
        <dbReference type="Proteomes" id="UP001153620"/>
    </source>
</evidence>
<keyword evidence="4" id="KW-1185">Reference proteome</keyword>
<keyword evidence="2" id="KW-0732">Signal</keyword>
<evidence type="ECO:0000256" key="2">
    <source>
        <dbReference type="SAM" id="SignalP"/>
    </source>
</evidence>
<keyword evidence="1" id="KW-1133">Transmembrane helix</keyword>
<evidence type="ECO:0000256" key="1">
    <source>
        <dbReference type="SAM" id="Phobius"/>
    </source>
</evidence>
<feature type="transmembrane region" description="Helical" evidence="1">
    <location>
        <begin position="172"/>
        <end position="197"/>
    </location>
</feature>
<gene>
    <name evidence="3" type="ORF">CHIRRI_LOCUS8823</name>
</gene>
<accession>A0A9N9RYV8</accession>
<feature type="signal peptide" evidence="2">
    <location>
        <begin position="1"/>
        <end position="22"/>
    </location>
</feature>
<dbReference type="OrthoDB" id="7676846at2759"/>
<keyword evidence="1" id="KW-0812">Transmembrane</keyword>
<dbReference type="Proteomes" id="UP001153620">
    <property type="component" value="Chromosome 2"/>
</dbReference>
<keyword evidence="1" id="KW-0472">Membrane</keyword>
<dbReference type="AlphaFoldDB" id="A0A9N9RYV8"/>
<proteinExistence type="predicted"/>
<reference evidence="3" key="1">
    <citation type="submission" date="2022-01" db="EMBL/GenBank/DDBJ databases">
        <authorList>
            <person name="King R."/>
        </authorList>
    </citation>
    <scope>NUCLEOTIDE SEQUENCE</scope>
</reference>
<reference evidence="3" key="2">
    <citation type="submission" date="2022-10" db="EMBL/GenBank/DDBJ databases">
        <authorList>
            <consortium name="ENA_rothamsted_submissions"/>
            <consortium name="culmorum"/>
            <person name="King R."/>
        </authorList>
    </citation>
    <scope>NUCLEOTIDE SEQUENCE</scope>
</reference>
<name>A0A9N9RYV8_9DIPT</name>
<evidence type="ECO:0000313" key="3">
    <source>
        <dbReference type="EMBL" id="CAG9805957.1"/>
    </source>
</evidence>
<organism evidence="3 4">
    <name type="scientific">Chironomus riparius</name>
    <dbReference type="NCBI Taxonomy" id="315576"/>
    <lineage>
        <taxon>Eukaryota</taxon>
        <taxon>Metazoa</taxon>
        <taxon>Ecdysozoa</taxon>
        <taxon>Arthropoda</taxon>
        <taxon>Hexapoda</taxon>
        <taxon>Insecta</taxon>
        <taxon>Pterygota</taxon>
        <taxon>Neoptera</taxon>
        <taxon>Endopterygota</taxon>
        <taxon>Diptera</taxon>
        <taxon>Nematocera</taxon>
        <taxon>Chironomoidea</taxon>
        <taxon>Chironomidae</taxon>
        <taxon>Chironominae</taxon>
        <taxon>Chironomus</taxon>
    </lineage>
</organism>
<feature type="chain" id="PRO_5040393651" evidence="2">
    <location>
        <begin position="23"/>
        <end position="296"/>
    </location>
</feature>
<protein>
    <submittedName>
        <fullName evidence="3">Uncharacterized protein</fullName>
    </submittedName>
</protein>